<dbReference type="InterPro" id="IPR025110">
    <property type="entry name" value="AMP-bd_C"/>
</dbReference>
<protein>
    <submittedName>
        <fullName evidence="7">Amino acid adenylation domain-containing protein</fullName>
    </submittedName>
</protein>
<dbReference type="SMART" id="SM00823">
    <property type="entry name" value="PKS_PP"/>
    <property type="match status" value="4"/>
</dbReference>
<dbReference type="NCBIfam" id="NF003417">
    <property type="entry name" value="PRK04813.1"/>
    <property type="match status" value="4"/>
</dbReference>
<dbReference type="SUPFAM" id="SSF56801">
    <property type="entry name" value="Acetyl-CoA synthetase-like"/>
    <property type="match status" value="4"/>
</dbReference>
<proteinExistence type="inferred from homology"/>
<keyword evidence="5" id="KW-0045">Antibiotic biosynthesis</keyword>
<dbReference type="Gene3D" id="3.30.300.30">
    <property type="match status" value="4"/>
</dbReference>
<dbReference type="Pfam" id="PF00550">
    <property type="entry name" value="PP-binding"/>
    <property type="match status" value="4"/>
</dbReference>
<feature type="domain" description="Carrier" evidence="6">
    <location>
        <begin position="962"/>
        <end position="1037"/>
    </location>
</feature>
<dbReference type="InterPro" id="IPR023213">
    <property type="entry name" value="CAT-like_dom_sf"/>
</dbReference>
<evidence type="ECO:0000256" key="1">
    <source>
        <dbReference type="ARBA" id="ARBA00001957"/>
    </source>
</evidence>
<dbReference type="SUPFAM" id="SSF53474">
    <property type="entry name" value="alpha/beta-Hydrolases"/>
    <property type="match status" value="1"/>
</dbReference>
<reference evidence="8" key="1">
    <citation type="journal article" date="2019" name="Int. J. Syst. Evol. Microbiol.">
        <title>The Global Catalogue of Microorganisms (GCM) 10K type strain sequencing project: providing services to taxonomists for standard genome sequencing and annotation.</title>
        <authorList>
            <consortium name="The Broad Institute Genomics Platform"/>
            <consortium name="The Broad Institute Genome Sequencing Center for Infectious Disease"/>
            <person name="Wu L."/>
            <person name="Ma J."/>
        </authorList>
    </citation>
    <scope>NUCLEOTIDE SEQUENCE [LARGE SCALE GENOMIC DNA]</scope>
    <source>
        <strain evidence="8">CGMCC 1.13574</strain>
    </source>
</reference>
<dbReference type="Pfam" id="PF00501">
    <property type="entry name" value="AMP-binding"/>
    <property type="match status" value="4"/>
</dbReference>
<dbReference type="Gene3D" id="3.30.559.30">
    <property type="entry name" value="Nonribosomal peptide synthetase, condensation domain"/>
    <property type="match status" value="4"/>
</dbReference>
<dbReference type="SUPFAM" id="SSF52777">
    <property type="entry name" value="CoA-dependent acyltransferases"/>
    <property type="match status" value="8"/>
</dbReference>
<dbReference type="InterPro" id="IPR020845">
    <property type="entry name" value="AMP-binding_CS"/>
</dbReference>
<dbReference type="EMBL" id="JBHUIO010000002">
    <property type="protein sequence ID" value="MFD2169293.1"/>
    <property type="molecule type" value="Genomic_DNA"/>
</dbReference>
<dbReference type="InterPro" id="IPR045851">
    <property type="entry name" value="AMP-bd_C_sf"/>
</dbReference>
<evidence type="ECO:0000313" key="8">
    <source>
        <dbReference type="Proteomes" id="UP001597343"/>
    </source>
</evidence>
<sequence length="4434" mass="492287">MKRENIESLYELTPLQQGMLFHTLYAPDSGVYAVQLNMTLEGELNRAAFVRAFQQVMERHPILRTAFYWQELEKPLQVVYRTVELPLQELDWRSLSAAEQERDLQAFFQQDRHLPFQFTEAPVMRLSLIRLGERTHRFVWTFHHLLLDGWSLQLVLQEVWQHYEAYRAGRELNLRPARPFRDYLAWLQGQDMARAESFWREALQGFSEPTPLPLDYGARTLAPGEQRYAVEEIALPAEVQAGLQRLARQHQVTLNTVFQGIWALYLGRASGEEEVVFGCTVSGRPAELQGVESMAGMFINTLPVRARVPLEAELGPWLQALQSAQLEARQFEHSPLSKVQEWSEVPRGLSLFETLFVFENFLDEEGAESGEPQSLKIIDGTSEEQTSFPLTLTGIPGRQLILRLMYETTRYELQTVRQMLDQLSVMLQAVASKGDQQLWEIPLLPRAEQQRVIEEWNRTEVEFPLDKQLLDYVEEQAKERSEALAIAAPHKRWSYGELNSFANRLARFLQAQGVGPERVVGVCLERSPEQVGAYLAIWKAGGAFLMIDPNYPPERIRFMIEDAGADVVLTAESLRDQVGGADCLTVCVDADAHLFEKESADDLLVRNQPDHLACVLYTSGSTGTPKGVELLHKSLLNFAHWYKNDAGLTADDRTTHLTGPGFDVTILDLFPSLITGCAIFQPEREVMLAPEQLKDWMVEQAVTKSFATTALTEALMQQRWPAETALQQLTTGGEALKIYPRPDLPFRVVNGYGPSEATVLTTIFEMPAQTSAALSMPPIGRPLANMRVYVLDERLQPLPIGMPGQLHAAGTGVGRGYLRRPDLTSEKFIESPFGRLYKTGDKARWLPDGNLQYLGRLDQQVKIRGFRIELGEIEAALLSHASIKQAAALANDGQIIAYVAGQGVPTPHELRLFLQGELPAFMLPAYFVCLDALPVTPNGKINRRGLPAPTREHAAGAEEIVSARTQVEAELVSIWKKVLRLEGVGVTDNFFSLGGHSLLATQVTGAILSALGVELPLRALFESPTIEELAKIIEGLQKTPSEQTTLQPVDRNERLPLSFAQERLWFLEQLNTESAAYNIPMALRLSGQLDVEALKRSFDQLMARHETLRTTFVVVNGQPEQVIADEREMPFEQIDLTDMPFESAELQAALAAVEEGNKPFDLTRDALVRTQLLKLAAEEHLLLLTMHHIISDGWSMGVLIDELSKLYGAFRSGAESPLPELPLQYADFASWQREWLQGEVLDSQLSYWKQKLQGAPSLLRLPTDRPRPAVQTFVGSTREIVLDKAITERLKACSQAEGTTLFMSLLAAFNVLMARYSGQDDISIGSPIAGRTRPETHGLIGFFVNTLVLRTDLSGHPSFFELLHRVREVTLAAYAHQDLPFERLVKELRPERDMSHPPLFQVMFALQNAPMDDLSLSGLTWSDFPLERGTAKFDITVSLQEENGGLIGFVEYNTDLFDGETIDQMMRHYQVLIERMVEAPDRPVFDLPLLLAEEQQVFASFQGQKVPFRDDLPATRLFEAQVVRTPDRVAVEHGSTALTYRELNERANRLAHRLRALGVGRDKLVGIAVERGIEMIVGLLGVLKAGGAYVPIDPAYPQERIAYMLEDAQIEVLLTLSELAPDLPQGNALLIRLDQELFEAERADDLLESASPSDLAYVIYTSGSTGRPKGVLVPHRGLVNFAQSLVAELTIGEGVRVLQFASFSFDASVIDIFPTLIAGGTVVMVNRGDLIPGPQLQALLRELRINQLFGTPSMLALLPCEDLPELTTVLAGGEVLPDAVFRRWQQAGRRFYNVYGPTETTVIVTSELCTGERAPTIGRPLPNVEIHLLDPQMQPVPIGVAGELHVGGVSLARGYLNRPELTAEKFVESSYGRLYKTGDLARWLPNGTIEYLGRIDQQVKVRGFRIELGEIEAILRQHPAVQEALVIARREETGDQQLVGYLVIDEQNPPSTSELRSYLTQALPEFMVPALYVMLDAFPLSVNGKVDRDALPAPDRSQSGGQETLLPRTPIEAAVAEVWQKVLRVPQVGVQDQFFELGGHSLLATQVMAHLATALSVELPLRTLFESPTVEGLAAAIEKKRREEGVSSVLPILPVPRDGVLPLSFAQERLWFFEQYHRHTSTYNMPFALRLNGRLNEPALRQAFDEIVSRHEVLRTAFLSVQGEARQEIASEGKMPFTVVDLSLMPEIAEIQAALEAVEEGEQPFDLTAGALLRAKLLRLSDEDHILLLTMHHIISDGWSMGVLVHELSTLYAAYANGESSPLVPLPIQYVDYANWQREWFQGEVLEAQVSYWKEQLRQAPFILRLPTDKPRPTVQTHNGALREVLVAKGLLPRLQELSQQAGTTLFMTLLAAFNVLLSRMTGQQDLIVGSPIAGRTRQETDGLIGFFVNTLALRTDLSGDPSFHELLTRVRETTLGAYAHQDLPFERLVREVQAERDLSYAPLFQVMFALQNAPREALELPGLTLTDFPVQKVTSMFDLTLSLYEVEDGLAGNLTYNTDLFEERTMEQLVERFSLLLEGLVAEPDRSVYAAPILTAEEKQLVLHKFQGPKVARPEGVSVHHLFEEQAMRTPDHPAVEFAGDHLTYRQLNERANRLAHRLQQIGVGAEKLVGVAVERGLEMIVGLLGVLKAGGAYVPIDPTYPKERIEFMLEDSQADVLLTQSWLADRLPHTAHQILLDRDELADAPSTNLTGAISSEQLAYSIFTSGSTGRPKGVMIRHRGLLNFVQAMIEKLGMDESDRVLQFPSFSFDASVIDIYPTLLTGGTVVMIRQDDLLPGPHLQRIMRDKRITTIHCTPSVLAILPSDDLPELKRVIAGGEMLSQEVVQHWEQAGRRFLNVYGPTEITVAVTFAECVGSEHPSIGQVLPNTEVYILDSLMQPVPIGVPGELHVGGVGVARGYLQRPDLTAEKFVDSEYGRVYKTGDLARWLPDGSVEYLGRVDSQVKIRGFRVELGEIESALRQHQQVIDAVVIAHQDETGDKRLVGYVATGGAEAPQIADLRHHLKSTLPEFMVPALFVILDEFPLTVNRKVDRSALPAPVFSSGDAEVVLPRTTLEDAVATVWRNVLRLDQVGVYDNFFELGGHSLLATQVMAHLTQLVRVELPLRDLFEAPTVEGLAARVGQKLREEGATHLVPITTAPRTERLPLSFAQERLWFFEQFQGASSTYNMPIALRLTGRLDAEALKRAFDEIVHRHEVLRTVFLTVDGEAEQQILQEAEMPFEKIDLTELSAVEREMQALLTAMEEGDRPFDLTREHLVRATLLKLAEEEHILLLTMHHIVSDGWSMGIFIEEWSTLYSAFAKAEPSPLPPLAIQYADYASWQRKWLQGEELARQLDYWREQLADAPFVLQLPTDRPRAAVQTYNGTLLEVELGDGLLPALKELSHSESATLFMTLLAAFSTMLARTSGQEDLVIGTPIAGRTRQETEAMIGFFVNTLALRTDLSGDPSFRELVARVRETTLGAYAHQDLPFERLVREVQPDRDMSYPALFQVMFALQNAPRGDLELPGLSLTSLPIEKGTSLFDLTFSFFEAGDGLRGHVQYNTDLFDEETVQRLVERLNVVLTEVVSDPDRSLSELSLLTERERSLLASWRATDAPYSADACLHQLFEAQVERTPDAIAVEHQGMTLTYRELDLRANRIANALQAKGVGPDRLVAIATERTPEMAIGVLAVLKAGGAYLPLDPTYPSDRLRYMLDDSQASWLLTTELLRPSLPVGDQDVLLLDGDWSAVSEEPVNGGATPDSLAYVIYTSGSTGQPKGTMLMHRGAVNFVEDHQRRFGWKQGDRVLKYISFSFDASACDLLVPLVTGATVCFAEHRLPGPELIDQLRAERITAICLSPAALAMLPPYELPLLRTIVAGGEAIGQELIERFASAHDLFIEYGPTEATVAVTSMQASAGDRSGLLGYPIQNARLYVLDERMQQVPIGVPGELYLAGISLARGYLNRPELTSEKFLQIGGERMYKTGDRVRWLPDGNLEFLGRIDDQVKLRGFRIELGEVEAVLRNHPLVRDATVLLREDLPGDPRLVGYVAGDAAQLGAEELREHLLAQLPAFMVPSAIVVLDALPITANGKIDRRALPAPAEQRAALAAEYVAPRDAIELSVSQIFADLLGLAQVGVNDNFFALGGHSLLAVRLTAQIRQQFGRELALSSLFQQATVAGIARALREDGQASDSPLVQLKKGEGTPIFFVHAIGGSALSYLELADAWDGEEPLYALQARGLEAGEAPIASIDQMAADYVQAIIAVQQEGAFRLAGWSFGGAVAYAMARQLQARGREVSTLLLIDSFAPTLMTEEGDALSAFAVDLAGQLGNVPLPEELAELDAADELEGLKSLDRHLSSGLGLERLNRLYSVFKANRAALACYQPDGVTDLATALFLSEKSALHPLAPTLGWDDLLPNVDVRQVAGDHFTMLRRGQVEALAKSMQEAFQVVSRNA</sequence>
<dbReference type="NCBIfam" id="TIGR01733">
    <property type="entry name" value="AA-adenyl-dom"/>
    <property type="match status" value="4"/>
</dbReference>
<dbReference type="Gene3D" id="3.40.50.980">
    <property type="match status" value="6"/>
</dbReference>
<comment type="similarity">
    <text evidence="2">Belongs to the ATP-dependent AMP-binding enzyme family.</text>
</comment>
<dbReference type="Gene3D" id="2.30.38.10">
    <property type="entry name" value="Luciferase, Domain 3"/>
    <property type="match status" value="3"/>
</dbReference>
<dbReference type="InterPro" id="IPR009081">
    <property type="entry name" value="PP-bd_ACP"/>
</dbReference>
<dbReference type="Gene3D" id="3.40.50.12780">
    <property type="entry name" value="N-terminal domain of ligase-like"/>
    <property type="match status" value="1"/>
</dbReference>
<dbReference type="PANTHER" id="PTHR45527:SF1">
    <property type="entry name" value="FATTY ACID SYNTHASE"/>
    <property type="match status" value="1"/>
</dbReference>
<gene>
    <name evidence="7" type="ORF">ACFSOY_04565</name>
</gene>
<comment type="cofactor">
    <cofactor evidence="1">
        <name>pantetheine 4'-phosphate</name>
        <dbReference type="ChEBI" id="CHEBI:47942"/>
    </cofactor>
</comment>
<keyword evidence="4" id="KW-0597">Phosphoprotein</keyword>
<keyword evidence="3" id="KW-0596">Phosphopantetheine</keyword>
<dbReference type="Proteomes" id="UP001597343">
    <property type="component" value="Unassembled WGS sequence"/>
</dbReference>
<dbReference type="Gene3D" id="3.40.50.1820">
    <property type="entry name" value="alpha/beta hydrolase"/>
    <property type="match status" value="1"/>
</dbReference>
<dbReference type="Gene3D" id="1.10.1200.10">
    <property type="entry name" value="ACP-like"/>
    <property type="match status" value="4"/>
</dbReference>
<evidence type="ECO:0000256" key="3">
    <source>
        <dbReference type="ARBA" id="ARBA00022450"/>
    </source>
</evidence>
<dbReference type="SUPFAM" id="SSF47336">
    <property type="entry name" value="ACP-like"/>
    <property type="match status" value="4"/>
</dbReference>
<dbReference type="CDD" id="cd19531">
    <property type="entry name" value="LCL_NRPS-like"/>
    <property type="match status" value="3"/>
</dbReference>
<dbReference type="PANTHER" id="PTHR45527">
    <property type="entry name" value="NONRIBOSOMAL PEPTIDE SYNTHETASE"/>
    <property type="match status" value="1"/>
</dbReference>
<dbReference type="Pfam" id="PF00668">
    <property type="entry name" value="Condensation"/>
    <property type="match status" value="4"/>
</dbReference>
<dbReference type="PROSITE" id="PS00012">
    <property type="entry name" value="PHOSPHOPANTETHEINE"/>
    <property type="match status" value="2"/>
</dbReference>
<accession>A0ABW4ZU57</accession>
<dbReference type="Gene3D" id="3.30.559.10">
    <property type="entry name" value="Chloramphenicol acetyltransferase-like domain"/>
    <property type="match status" value="4"/>
</dbReference>
<dbReference type="InterPro" id="IPR001242">
    <property type="entry name" value="Condensation_dom"/>
</dbReference>
<dbReference type="InterPro" id="IPR006162">
    <property type="entry name" value="Ppantetheine_attach_site"/>
</dbReference>
<dbReference type="InterPro" id="IPR001031">
    <property type="entry name" value="Thioesterase"/>
</dbReference>
<comment type="caution">
    <text evidence="7">The sequence shown here is derived from an EMBL/GenBank/DDBJ whole genome shotgun (WGS) entry which is preliminary data.</text>
</comment>
<dbReference type="SMART" id="SM00824">
    <property type="entry name" value="PKS_TE"/>
    <property type="match status" value="1"/>
</dbReference>
<feature type="domain" description="Carrier" evidence="6">
    <location>
        <begin position="2006"/>
        <end position="2081"/>
    </location>
</feature>
<dbReference type="InterPro" id="IPR042099">
    <property type="entry name" value="ANL_N_sf"/>
</dbReference>
<evidence type="ECO:0000313" key="7">
    <source>
        <dbReference type="EMBL" id="MFD2169293.1"/>
    </source>
</evidence>
<evidence type="ECO:0000256" key="5">
    <source>
        <dbReference type="ARBA" id="ARBA00023194"/>
    </source>
</evidence>
<dbReference type="CDD" id="cd19543">
    <property type="entry name" value="DCL_NRPS"/>
    <property type="match status" value="1"/>
</dbReference>
<dbReference type="InterPro" id="IPR020806">
    <property type="entry name" value="PKS_PP-bd"/>
</dbReference>
<dbReference type="Pfam" id="PF13193">
    <property type="entry name" value="AMP-binding_C"/>
    <property type="match status" value="4"/>
</dbReference>
<dbReference type="InterPro" id="IPR029058">
    <property type="entry name" value="AB_hydrolase_fold"/>
</dbReference>
<feature type="domain" description="Carrier" evidence="6">
    <location>
        <begin position="3050"/>
        <end position="3125"/>
    </location>
</feature>
<dbReference type="RefSeq" id="WP_386044338.1">
    <property type="nucleotide sequence ID" value="NZ_JBHUIO010000002.1"/>
</dbReference>
<evidence type="ECO:0000259" key="6">
    <source>
        <dbReference type="PROSITE" id="PS50075"/>
    </source>
</evidence>
<evidence type="ECO:0000256" key="4">
    <source>
        <dbReference type="ARBA" id="ARBA00022553"/>
    </source>
</evidence>
<dbReference type="PROSITE" id="PS50075">
    <property type="entry name" value="CARRIER"/>
    <property type="match status" value="4"/>
</dbReference>
<dbReference type="InterPro" id="IPR020802">
    <property type="entry name" value="TesA-like"/>
</dbReference>
<dbReference type="InterPro" id="IPR010071">
    <property type="entry name" value="AA_adenyl_dom"/>
</dbReference>
<dbReference type="PROSITE" id="PS00455">
    <property type="entry name" value="AMP_BINDING"/>
    <property type="match status" value="3"/>
</dbReference>
<dbReference type="InterPro" id="IPR036736">
    <property type="entry name" value="ACP-like_sf"/>
</dbReference>
<keyword evidence="8" id="KW-1185">Reference proteome</keyword>
<feature type="domain" description="Carrier" evidence="6">
    <location>
        <begin position="4093"/>
        <end position="4168"/>
    </location>
</feature>
<dbReference type="InterPro" id="IPR000873">
    <property type="entry name" value="AMP-dep_synth/lig_dom"/>
</dbReference>
<evidence type="ECO:0000256" key="2">
    <source>
        <dbReference type="ARBA" id="ARBA00006432"/>
    </source>
</evidence>
<dbReference type="Pfam" id="PF00975">
    <property type="entry name" value="Thioesterase"/>
    <property type="match status" value="1"/>
</dbReference>
<name>A0ABW4ZU57_9BACL</name>
<dbReference type="CDD" id="cd05930">
    <property type="entry name" value="A_NRPS"/>
    <property type="match status" value="3"/>
</dbReference>
<organism evidence="7 8">
    <name type="scientific">Tumebacillus lipolyticus</name>
    <dbReference type="NCBI Taxonomy" id="1280370"/>
    <lineage>
        <taxon>Bacteria</taxon>
        <taxon>Bacillati</taxon>
        <taxon>Bacillota</taxon>
        <taxon>Bacilli</taxon>
        <taxon>Bacillales</taxon>
        <taxon>Alicyclobacillaceae</taxon>
        <taxon>Tumebacillus</taxon>
    </lineage>
</organism>